<feature type="chain" id="PRO_5035437194" evidence="1">
    <location>
        <begin position="23"/>
        <end position="90"/>
    </location>
</feature>
<evidence type="ECO:0000313" key="2">
    <source>
        <dbReference type="EMBL" id="KAH8099670.1"/>
    </source>
</evidence>
<dbReference type="PROSITE" id="PS51257">
    <property type="entry name" value="PROKAR_LIPOPROTEIN"/>
    <property type="match status" value="1"/>
</dbReference>
<feature type="signal peptide" evidence="1">
    <location>
        <begin position="1"/>
        <end position="22"/>
    </location>
</feature>
<keyword evidence="3" id="KW-1185">Reference proteome</keyword>
<comment type="caution">
    <text evidence="2">The sequence shown here is derived from an EMBL/GenBank/DDBJ whole genome shotgun (WGS) entry which is preliminary data.</text>
</comment>
<dbReference type="Proteomes" id="UP000813824">
    <property type="component" value="Unassembled WGS sequence"/>
</dbReference>
<protein>
    <submittedName>
        <fullName evidence="2">Uncharacterized protein</fullName>
    </submittedName>
</protein>
<dbReference type="EMBL" id="JAEVFJ010000019">
    <property type="protein sequence ID" value="KAH8099670.1"/>
    <property type="molecule type" value="Genomic_DNA"/>
</dbReference>
<proteinExistence type="predicted"/>
<name>A0A8K0UP15_9AGAR</name>
<gene>
    <name evidence="2" type="ORF">BXZ70DRAFT_242110</name>
</gene>
<keyword evidence="1" id="KW-0732">Signal</keyword>
<evidence type="ECO:0000256" key="1">
    <source>
        <dbReference type="SAM" id="SignalP"/>
    </source>
</evidence>
<sequence>MKGGGGGWIWTFQISTFTSCQAMGSVHLTEPLGCFNQFSMLYYTLVIIQSIQNQTHSPISPCFPSSPPSPLPFPCTSSYSLPSISPSRLS</sequence>
<organism evidence="2 3">
    <name type="scientific">Cristinia sonorae</name>
    <dbReference type="NCBI Taxonomy" id="1940300"/>
    <lineage>
        <taxon>Eukaryota</taxon>
        <taxon>Fungi</taxon>
        <taxon>Dikarya</taxon>
        <taxon>Basidiomycota</taxon>
        <taxon>Agaricomycotina</taxon>
        <taxon>Agaricomycetes</taxon>
        <taxon>Agaricomycetidae</taxon>
        <taxon>Agaricales</taxon>
        <taxon>Pleurotineae</taxon>
        <taxon>Stephanosporaceae</taxon>
        <taxon>Cristinia</taxon>
    </lineage>
</organism>
<reference evidence="2" key="1">
    <citation type="journal article" date="2021" name="New Phytol.">
        <title>Evolutionary innovations through gain and loss of genes in the ectomycorrhizal Boletales.</title>
        <authorList>
            <person name="Wu G."/>
            <person name="Miyauchi S."/>
            <person name="Morin E."/>
            <person name="Kuo A."/>
            <person name="Drula E."/>
            <person name="Varga T."/>
            <person name="Kohler A."/>
            <person name="Feng B."/>
            <person name="Cao Y."/>
            <person name="Lipzen A."/>
            <person name="Daum C."/>
            <person name="Hundley H."/>
            <person name="Pangilinan J."/>
            <person name="Johnson J."/>
            <person name="Barry K."/>
            <person name="LaButti K."/>
            <person name="Ng V."/>
            <person name="Ahrendt S."/>
            <person name="Min B."/>
            <person name="Choi I.G."/>
            <person name="Park H."/>
            <person name="Plett J.M."/>
            <person name="Magnuson J."/>
            <person name="Spatafora J.W."/>
            <person name="Nagy L.G."/>
            <person name="Henrissat B."/>
            <person name="Grigoriev I.V."/>
            <person name="Yang Z.L."/>
            <person name="Xu J."/>
            <person name="Martin F.M."/>
        </authorList>
    </citation>
    <scope>NUCLEOTIDE SEQUENCE</scope>
    <source>
        <strain evidence="2">KKN 215</strain>
    </source>
</reference>
<evidence type="ECO:0000313" key="3">
    <source>
        <dbReference type="Proteomes" id="UP000813824"/>
    </source>
</evidence>
<accession>A0A8K0UP15</accession>
<dbReference type="AlphaFoldDB" id="A0A8K0UP15"/>